<dbReference type="RefSeq" id="YP_009251200.1">
    <property type="nucleotide sequence ID" value="NC_030054.1"/>
</dbReference>
<evidence type="ECO:0000256" key="14">
    <source>
        <dbReference type="ARBA" id="ARBA00023136"/>
    </source>
</evidence>
<dbReference type="Pfam" id="PF06455">
    <property type="entry name" value="NADH5_C"/>
    <property type="match status" value="1"/>
</dbReference>
<dbReference type="GO" id="GO:0042773">
    <property type="term" value="P:ATP synthesis coupled electron transport"/>
    <property type="evidence" value="ECO:0007669"/>
    <property type="project" value="InterPro"/>
</dbReference>
<keyword evidence="6 16" id="KW-0812">Transmembrane</keyword>
<feature type="transmembrane region" description="Helical" evidence="16">
    <location>
        <begin position="364"/>
        <end position="383"/>
    </location>
</feature>
<evidence type="ECO:0000256" key="1">
    <source>
        <dbReference type="ARBA" id="ARBA00004448"/>
    </source>
</evidence>
<organism evidence="20">
    <name type="scientific">Anomaloglossus baeobatrachus</name>
    <name type="common">Rocket frog</name>
    <name type="synonym">Colostethus baeobatrachus</name>
    <dbReference type="NCBI Taxonomy" id="238106"/>
    <lineage>
        <taxon>Eukaryota</taxon>
        <taxon>Metazoa</taxon>
        <taxon>Chordata</taxon>
        <taxon>Craniata</taxon>
        <taxon>Vertebrata</taxon>
        <taxon>Euteleostomi</taxon>
        <taxon>Amphibia</taxon>
        <taxon>Batrachia</taxon>
        <taxon>Anura</taxon>
        <taxon>Neobatrachia</taxon>
        <taxon>Hyloidea</taxon>
        <taxon>Aromobatidae</taxon>
        <taxon>Anomaloglossinae</taxon>
        <taxon>Anomaloglossus</taxon>
    </lineage>
</organism>
<feature type="transmembrane region" description="Helical" evidence="16">
    <location>
        <begin position="403"/>
        <end position="424"/>
    </location>
</feature>
<feature type="transmembrane region" description="Helical" evidence="16">
    <location>
        <begin position="83"/>
        <end position="103"/>
    </location>
</feature>
<comment type="similarity">
    <text evidence="16">Belongs to the complex I subunit 5 family.</text>
</comment>
<evidence type="ECO:0000259" key="18">
    <source>
        <dbReference type="Pfam" id="PF00662"/>
    </source>
</evidence>
<dbReference type="PANTHER" id="PTHR42829:SF2">
    <property type="entry name" value="NADH-UBIQUINONE OXIDOREDUCTASE CHAIN 5"/>
    <property type="match status" value="1"/>
</dbReference>
<keyword evidence="10 16" id="KW-1133">Transmembrane helix</keyword>
<feature type="transmembrane region" description="Helical" evidence="16">
    <location>
        <begin position="115"/>
        <end position="133"/>
    </location>
</feature>
<evidence type="ECO:0000259" key="19">
    <source>
        <dbReference type="Pfam" id="PF06455"/>
    </source>
</evidence>
<feature type="transmembrane region" description="Helical" evidence="16">
    <location>
        <begin position="241"/>
        <end position="263"/>
    </location>
</feature>
<keyword evidence="7" id="KW-0999">Mitochondrion inner membrane</keyword>
<evidence type="ECO:0000256" key="16">
    <source>
        <dbReference type="RuleBase" id="RU003404"/>
    </source>
</evidence>
<evidence type="ECO:0000313" key="20">
    <source>
        <dbReference type="EMBL" id="ANA07505.1"/>
    </source>
</evidence>
<evidence type="ECO:0000256" key="9">
    <source>
        <dbReference type="ARBA" id="ARBA00022982"/>
    </source>
</evidence>
<dbReference type="AlphaFoldDB" id="A0A342KAJ5"/>
<feature type="transmembrane region" description="Helical" evidence="16">
    <location>
        <begin position="269"/>
        <end position="290"/>
    </location>
</feature>
<keyword evidence="8" id="KW-1278">Translocase</keyword>
<keyword evidence="14 16" id="KW-0472">Membrane</keyword>
<comment type="subcellular location">
    <subcellularLocation>
        <location evidence="1">Mitochondrion inner membrane</location>
        <topology evidence="1">Multi-pass membrane protein</topology>
    </subcellularLocation>
</comment>
<dbReference type="CTD" id="4540"/>
<dbReference type="GO" id="GO:0015990">
    <property type="term" value="P:electron transport coupled proton transport"/>
    <property type="evidence" value="ECO:0007669"/>
    <property type="project" value="TreeGrafter"/>
</dbReference>
<dbReference type="PRINTS" id="PR01434">
    <property type="entry name" value="NADHDHGNASE5"/>
</dbReference>
<keyword evidence="12 16" id="KW-0830">Ubiquinone</keyword>
<reference evidence="20" key="1">
    <citation type="journal article" date="2016" name="Mitochondrial DNA Part B Resour">
        <title>The complete mitochondrial genome of Anomaloglossus baeobatrachus (Amphibia: Anura: Aromobatidae).</title>
        <authorList>
            <person name="Vacher J.-P."/>
            <person name="Fouquet A."/>
            <person name="Holota H."/>
            <person name="Thebaud C."/>
        </authorList>
    </citation>
    <scope>NUCLEOTIDE SEQUENCE</scope>
    <source>
        <tissue evidence="20">Liver</tissue>
    </source>
</reference>
<feature type="transmembrane region" description="Helical" evidence="16">
    <location>
        <begin position="170"/>
        <end position="188"/>
    </location>
</feature>
<evidence type="ECO:0000256" key="11">
    <source>
        <dbReference type="ARBA" id="ARBA00023027"/>
    </source>
</evidence>
<sequence>MNLPLIAISCYSLSMLTLLIPLFSSTSPLLHLITKSAIKTAFFISIPPLFLLINENFQTTMMSWKWFVIASVPLNFSIQLDHYTILFVPIALLVSWSIVEYSLWYMHNDPKIQLFFKYLLIFLVAMLLLVSAGNFLILFIGWEGVGIMSYLLIGWYFTRSNAGAAALQAVLYNRIGDIGFLFTIFWLISHFDSIDYNLIFSMNVPTPLIIAFIIAAASKSAQFGLHPWLASAMEGPTPVSALLHSSTMVVAGVFLLIRIHPIIKDNQTALTTCLCLGAISTAFAATSALTQNDIKKIIAFSTSSQLGLMVVAIGLNLPHLAFFHISTHAFFKAMLFLCSGIVIHNLNDEQDIRKMGGLQKSLPITTSCITIGSLALMGTPYLAGFFSKDSIVEAINSSNVNAWALIITIIATSFTAVYSLRVIFFTSMNFPRFNPSININENYPTSTNPIKRLAIGSIISGLIINQILTPSSPLTLTMPTYMKITALLVTFLGFLIAFDLAQISWTKTPSQNLSKSINTSFYPLIIHRLAPALFLNFGQYNSSHLIDTLWLEKMGPKGLAYSQLPPIKKNQEVQQGLIKIYLSILVISMTISLILLQLA</sequence>
<dbReference type="InterPro" id="IPR001750">
    <property type="entry name" value="ND/Mrp_TM"/>
</dbReference>
<feature type="transmembrane region" description="Helical" evidence="16">
    <location>
        <begin position="36"/>
        <end position="53"/>
    </location>
</feature>
<dbReference type="GeneID" id="27439144"/>
<feature type="transmembrane region" description="Helical" evidence="16">
    <location>
        <begin position="6"/>
        <end position="24"/>
    </location>
</feature>
<feature type="domain" description="NADH-Ubiquinone oxidoreductase (complex I) chain 5 N-terminal" evidence="18">
    <location>
        <begin position="66"/>
        <end position="116"/>
    </location>
</feature>
<name>A0A342KAJ5_ANOBA</name>
<dbReference type="PANTHER" id="PTHR42829">
    <property type="entry name" value="NADH-UBIQUINONE OXIDOREDUCTASE CHAIN 5"/>
    <property type="match status" value="1"/>
</dbReference>
<keyword evidence="11 16" id="KW-0520">NAD</keyword>
<dbReference type="GO" id="GO:0003954">
    <property type="term" value="F:NADH dehydrogenase activity"/>
    <property type="evidence" value="ECO:0007669"/>
    <property type="project" value="TreeGrafter"/>
</dbReference>
<dbReference type="NCBIfam" id="TIGR01974">
    <property type="entry name" value="NDH_I_L"/>
    <property type="match status" value="1"/>
</dbReference>
<feature type="domain" description="NADH:quinone oxidoreductase/Mrp antiporter transmembrane" evidence="17">
    <location>
        <begin position="132"/>
        <end position="413"/>
    </location>
</feature>
<evidence type="ECO:0000256" key="8">
    <source>
        <dbReference type="ARBA" id="ARBA00022967"/>
    </source>
</evidence>
<evidence type="ECO:0000259" key="17">
    <source>
        <dbReference type="Pfam" id="PF00361"/>
    </source>
</evidence>
<feature type="transmembrane region" description="Helical" evidence="16">
    <location>
        <begin position="578"/>
        <end position="598"/>
    </location>
</feature>
<proteinExistence type="inferred from homology"/>
<dbReference type="InterPro" id="IPR018393">
    <property type="entry name" value="NADHpl_OxRdtase_5_subgr"/>
</dbReference>
<keyword evidence="5" id="KW-0679">Respiratory chain</keyword>
<dbReference type="GO" id="GO:0005743">
    <property type="term" value="C:mitochondrial inner membrane"/>
    <property type="evidence" value="ECO:0007669"/>
    <property type="project" value="UniProtKB-SubCell"/>
</dbReference>
<dbReference type="Pfam" id="PF00361">
    <property type="entry name" value="Proton_antipo_M"/>
    <property type="match status" value="1"/>
</dbReference>
<evidence type="ECO:0000256" key="13">
    <source>
        <dbReference type="ARBA" id="ARBA00023128"/>
    </source>
</evidence>
<evidence type="ECO:0000256" key="12">
    <source>
        <dbReference type="ARBA" id="ARBA00023075"/>
    </source>
</evidence>
<dbReference type="InterPro" id="IPR010934">
    <property type="entry name" value="NADH_DH_su5_C"/>
</dbReference>
<feature type="transmembrane region" description="Helical" evidence="16">
    <location>
        <begin position="481"/>
        <end position="501"/>
    </location>
</feature>
<dbReference type="InterPro" id="IPR003945">
    <property type="entry name" value="NU5C-like"/>
</dbReference>
<evidence type="ECO:0000256" key="5">
    <source>
        <dbReference type="ARBA" id="ARBA00022660"/>
    </source>
</evidence>
<comment type="catalytic activity">
    <reaction evidence="15 16">
        <text>a ubiquinone + NADH + 5 H(+)(in) = a ubiquinol + NAD(+) + 4 H(+)(out)</text>
        <dbReference type="Rhea" id="RHEA:29091"/>
        <dbReference type="Rhea" id="RHEA-COMP:9565"/>
        <dbReference type="Rhea" id="RHEA-COMP:9566"/>
        <dbReference type="ChEBI" id="CHEBI:15378"/>
        <dbReference type="ChEBI" id="CHEBI:16389"/>
        <dbReference type="ChEBI" id="CHEBI:17976"/>
        <dbReference type="ChEBI" id="CHEBI:57540"/>
        <dbReference type="ChEBI" id="CHEBI:57945"/>
        <dbReference type="EC" id="7.1.1.2"/>
    </reaction>
</comment>
<dbReference type="Pfam" id="PF00662">
    <property type="entry name" value="Proton_antipo_N"/>
    <property type="match status" value="1"/>
</dbReference>
<feature type="domain" description="NADH dehydrogenase subunit 5 C-terminal" evidence="19">
    <location>
        <begin position="418"/>
        <end position="595"/>
    </location>
</feature>
<keyword evidence="4 16" id="KW-0813">Transport</keyword>
<feature type="transmembrane region" description="Helical" evidence="16">
    <location>
        <begin position="453"/>
        <end position="469"/>
    </location>
</feature>
<dbReference type="EC" id="7.1.1.2" evidence="2 16"/>
<comment type="function">
    <text evidence="16">Core subunit of the mitochondrial membrane respiratory chain NADH dehydrogenase (Complex I) which catalyzes electron transfer from NADH through the respiratory chain, using ubiquinone as an electron acceptor. Essential for the catalytic activity and assembly of complex I.</text>
</comment>
<keyword evidence="13 16" id="KW-0496">Mitochondrion</keyword>
<evidence type="ECO:0000256" key="7">
    <source>
        <dbReference type="ARBA" id="ARBA00022792"/>
    </source>
</evidence>
<evidence type="ECO:0000256" key="2">
    <source>
        <dbReference type="ARBA" id="ARBA00012944"/>
    </source>
</evidence>
<evidence type="ECO:0000256" key="6">
    <source>
        <dbReference type="ARBA" id="ARBA00022692"/>
    </source>
</evidence>
<evidence type="ECO:0000256" key="4">
    <source>
        <dbReference type="ARBA" id="ARBA00022448"/>
    </source>
</evidence>
<gene>
    <name evidence="20" type="primary">ND5</name>
</gene>
<protein>
    <recommendedName>
        <fullName evidence="3 16">NADH-ubiquinone oxidoreductase chain 5</fullName>
        <ecNumber evidence="2 16">7.1.1.2</ecNumber>
    </recommendedName>
</protein>
<evidence type="ECO:0000256" key="15">
    <source>
        <dbReference type="ARBA" id="ARBA00049551"/>
    </source>
</evidence>
<dbReference type="GO" id="GO:0008137">
    <property type="term" value="F:NADH dehydrogenase (ubiquinone) activity"/>
    <property type="evidence" value="ECO:0007669"/>
    <property type="project" value="UniProtKB-EC"/>
</dbReference>
<dbReference type="EMBL" id="KU958559">
    <property type="protein sequence ID" value="ANA07505.1"/>
    <property type="molecule type" value="Genomic_DNA"/>
</dbReference>
<geneLocation type="mitochondrion" evidence="20"/>
<evidence type="ECO:0000256" key="3">
    <source>
        <dbReference type="ARBA" id="ARBA00021096"/>
    </source>
</evidence>
<dbReference type="InterPro" id="IPR001516">
    <property type="entry name" value="Proton_antipo_N"/>
</dbReference>
<evidence type="ECO:0000256" key="10">
    <source>
        <dbReference type="ARBA" id="ARBA00022989"/>
    </source>
</evidence>
<keyword evidence="9" id="KW-0249">Electron transport</keyword>
<accession>A0A342KAJ5</accession>